<organism evidence="1">
    <name type="scientific">Anguilla anguilla</name>
    <name type="common">European freshwater eel</name>
    <name type="synonym">Muraena anguilla</name>
    <dbReference type="NCBI Taxonomy" id="7936"/>
    <lineage>
        <taxon>Eukaryota</taxon>
        <taxon>Metazoa</taxon>
        <taxon>Chordata</taxon>
        <taxon>Craniata</taxon>
        <taxon>Vertebrata</taxon>
        <taxon>Euteleostomi</taxon>
        <taxon>Actinopterygii</taxon>
        <taxon>Neopterygii</taxon>
        <taxon>Teleostei</taxon>
        <taxon>Anguilliformes</taxon>
        <taxon>Anguillidae</taxon>
        <taxon>Anguilla</taxon>
    </lineage>
</organism>
<name>A0A0E9S8Q6_ANGAN</name>
<sequence length="26" mass="2981">MRSVILAFEMHLSFTAERVCAVIQEV</sequence>
<reference evidence="1" key="1">
    <citation type="submission" date="2014-11" db="EMBL/GenBank/DDBJ databases">
        <authorList>
            <person name="Amaro Gonzalez C."/>
        </authorList>
    </citation>
    <scope>NUCLEOTIDE SEQUENCE</scope>
</reference>
<protein>
    <submittedName>
        <fullName evidence="1">Uncharacterized protein</fullName>
    </submittedName>
</protein>
<evidence type="ECO:0000313" key="1">
    <source>
        <dbReference type="EMBL" id="JAH37661.1"/>
    </source>
</evidence>
<proteinExistence type="predicted"/>
<reference evidence="1" key="2">
    <citation type="journal article" date="2015" name="Fish Shellfish Immunol.">
        <title>Early steps in the European eel (Anguilla anguilla)-Vibrio vulnificus interaction in the gills: Role of the RtxA13 toxin.</title>
        <authorList>
            <person name="Callol A."/>
            <person name="Pajuelo D."/>
            <person name="Ebbesson L."/>
            <person name="Teles M."/>
            <person name="MacKenzie S."/>
            <person name="Amaro C."/>
        </authorList>
    </citation>
    <scope>NUCLEOTIDE SEQUENCE</scope>
</reference>
<dbReference type="AlphaFoldDB" id="A0A0E9S8Q6"/>
<dbReference type="EMBL" id="GBXM01070916">
    <property type="protein sequence ID" value="JAH37661.1"/>
    <property type="molecule type" value="Transcribed_RNA"/>
</dbReference>
<accession>A0A0E9S8Q6</accession>